<keyword evidence="3" id="KW-1185">Reference proteome</keyword>
<gene>
    <name evidence="2" type="ORF">SAMN04487995_3651</name>
</gene>
<dbReference type="EMBL" id="FNXY01000005">
    <property type="protein sequence ID" value="SEJ18275.1"/>
    <property type="molecule type" value="Genomic_DNA"/>
</dbReference>
<dbReference type="OrthoDB" id="956535at2"/>
<keyword evidence="1" id="KW-0812">Transmembrane</keyword>
<evidence type="ECO:0000313" key="2">
    <source>
        <dbReference type="EMBL" id="SEJ18275.1"/>
    </source>
</evidence>
<keyword evidence="1" id="KW-0472">Membrane</keyword>
<dbReference type="STRING" id="408657.SAMN04487995_3651"/>
<name>A0A1H6X126_9BACT</name>
<evidence type="ECO:0000313" key="3">
    <source>
        <dbReference type="Proteomes" id="UP000199532"/>
    </source>
</evidence>
<feature type="transmembrane region" description="Helical" evidence="1">
    <location>
        <begin position="90"/>
        <end position="116"/>
    </location>
</feature>
<keyword evidence="1" id="KW-1133">Transmembrane helix</keyword>
<proteinExistence type="predicted"/>
<sequence length="178" mass="19819">MSKISSDNPSAPSPEQIVAHGIQMVQEAGNENVVKEPNSVTTEMLLQEIRNLQEVRHLDKEKDISLQMQIAQLQGIIQDISERKKYAARIFQLVATFLFIVVLIIWLHGVGSFYLINPFHGGIFKGPDHFEFSFELSDTVIVTLLTTTTANVVAFFILVTKYLFPNSPGVTNGSDKVG</sequence>
<evidence type="ECO:0000256" key="1">
    <source>
        <dbReference type="SAM" id="Phobius"/>
    </source>
</evidence>
<accession>A0A1H6X126</accession>
<dbReference type="Proteomes" id="UP000199532">
    <property type="component" value="Unassembled WGS sequence"/>
</dbReference>
<reference evidence="2 3" key="1">
    <citation type="submission" date="2016-10" db="EMBL/GenBank/DDBJ databases">
        <authorList>
            <person name="de Groot N.N."/>
        </authorList>
    </citation>
    <scope>NUCLEOTIDE SEQUENCE [LARGE SCALE GENOMIC DNA]</scope>
    <source>
        <strain evidence="2 3">DSM 19938</strain>
    </source>
</reference>
<dbReference type="RefSeq" id="WP_143072119.1">
    <property type="nucleotide sequence ID" value="NZ_FNXY01000005.1"/>
</dbReference>
<organism evidence="2 3">
    <name type="scientific">Dyadobacter koreensis</name>
    <dbReference type="NCBI Taxonomy" id="408657"/>
    <lineage>
        <taxon>Bacteria</taxon>
        <taxon>Pseudomonadati</taxon>
        <taxon>Bacteroidota</taxon>
        <taxon>Cytophagia</taxon>
        <taxon>Cytophagales</taxon>
        <taxon>Spirosomataceae</taxon>
        <taxon>Dyadobacter</taxon>
    </lineage>
</organism>
<feature type="transmembrane region" description="Helical" evidence="1">
    <location>
        <begin position="136"/>
        <end position="159"/>
    </location>
</feature>
<protein>
    <submittedName>
        <fullName evidence="2">Uncharacterized protein</fullName>
    </submittedName>
</protein>
<dbReference type="AlphaFoldDB" id="A0A1H6X126"/>